<gene>
    <name evidence="3" type="ORF">AMST5_03825</name>
</gene>
<dbReference type="Pfam" id="PF03629">
    <property type="entry name" value="SASA"/>
    <property type="match status" value="1"/>
</dbReference>
<sequence>MRSLAIAIGLFLFAAFAWRPEAAEGTDFDRYGRLAAFPGKIMVNCPAQDARTAVILAMGQSNIANETEPPPPGAAAHPNLFNFYKGQCAAAATPLLGASGTGGEWLSLLGDALIRSGRYDKVVLVLAAVGGQRILRFAEGDLRDMLDETAAALASRYRVTHALWHQGESDFAAGTDPDAYRAMFHKIVERLRKSGVDAPIFLSTATYCPSMAPWRPANAIQKAQRPDENLGVFAGVDSDALDEATGRFDGCHLSRRGQEWAATAEAAAIAAYDRRP</sequence>
<dbReference type="PANTHER" id="PTHR31988">
    <property type="entry name" value="ESTERASE, PUTATIVE (DUF303)-RELATED"/>
    <property type="match status" value="1"/>
</dbReference>
<protein>
    <recommendedName>
        <fullName evidence="2">Sialate O-acetylesterase domain-containing protein</fullName>
    </recommendedName>
</protein>
<dbReference type="InterPro" id="IPR036514">
    <property type="entry name" value="SGNH_hydro_sf"/>
</dbReference>
<dbReference type="Gene3D" id="3.40.50.1110">
    <property type="entry name" value="SGNH hydrolase"/>
    <property type="match status" value="1"/>
</dbReference>
<dbReference type="PANTHER" id="PTHR31988:SF19">
    <property type="entry name" value="9-O-ACETYL-N-ACETYLNEURAMINIC ACID DEACETYLASE-RELATED"/>
    <property type="match status" value="1"/>
</dbReference>
<dbReference type="InterPro" id="IPR052940">
    <property type="entry name" value="Carb_Esterase_6"/>
</dbReference>
<keyword evidence="1" id="KW-0378">Hydrolase</keyword>
<accession>A0AA48M4K4</accession>
<proteinExistence type="predicted"/>
<organism evidence="3">
    <name type="scientific">freshwater sediment metagenome</name>
    <dbReference type="NCBI Taxonomy" id="556182"/>
    <lineage>
        <taxon>unclassified sequences</taxon>
        <taxon>metagenomes</taxon>
        <taxon>ecological metagenomes</taxon>
    </lineage>
</organism>
<dbReference type="GO" id="GO:0016787">
    <property type="term" value="F:hydrolase activity"/>
    <property type="evidence" value="ECO:0007669"/>
    <property type="project" value="UniProtKB-KW"/>
</dbReference>
<evidence type="ECO:0000259" key="2">
    <source>
        <dbReference type="Pfam" id="PF03629"/>
    </source>
</evidence>
<evidence type="ECO:0000313" key="3">
    <source>
        <dbReference type="EMBL" id="CAJ0887822.1"/>
    </source>
</evidence>
<name>A0AA48M4K4_9ZZZZ</name>
<dbReference type="InterPro" id="IPR005181">
    <property type="entry name" value="SASA"/>
</dbReference>
<dbReference type="EMBL" id="OY288114">
    <property type="protein sequence ID" value="CAJ0887822.1"/>
    <property type="molecule type" value="Genomic_DNA"/>
</dbReference>
<feature type="domain" description="Sialate O-acetylesterase" evidence="2">
    <location>
        <begin position="53"/>
        <end position="262"/>
    </location>
</feature>
<dbReference type="AlphaFoldDB" id="A0AA48M4K4"/>
<dbReference type="SUPFAM" id="SSF52266">
    <property type="entry name" value="SGNH hydrolase"/>
    <property type="match status" value="1"/>
</dbReference>
<evidence type="ECO:0000256" key="1">
    <source>
        <dbReference type="ARBA" id="ARBA00022801"/>
    </source>
</evidence>
<reference evidence="3" key="1">
    <citation type="submission" date="2023-07" db="EMBL/GenBank/DDBJ databases">
        <authorList>
            <person name="Pelsma A.J. K."/>
        </authorList>
    </citation>
    <scope>NUCLEOTIDE SEQUENCE</scope>
</reference>